<dbReference type="Pfam" id="PF07971">
    <property type="entry name" value="Glyco_hydro_92"/>
    <property type="match status" value="1"/>
</dbReference>
<dbReference type="GO" id="GO:0016798">
    <property type="term" value="F:hydrolase activity, acting on glycosyl bonds"/>
    <property type="evidence" value="ECO:0007669"/>
    <property type="project" value="UniProtKB-KW"/>
</dbReference>
<dbReference type="AlphaFoldDB" id="A0AAU7D5X3"/>
<reference evidence="5" key="1">
    <citation type="submission" date="2023-03" db="EMBL/GenBank/DDBJ databases">
        <title>Edaphobacter sp.</title>
        <authorList>
            <person name="Huber K.J."/>
            <person name="Papendorf J."/>
            <person name="Pilke C."/>
            <person name="Bunk B."/>
            <person name="Sproeer C."/>
            <person name="Pester M."/>
        </authorList>
    </citation>
    <scope>NUCLEOTIDE SEQUENCE</scope>
    <source>
        <strain evidence="5">DSM 109920</strain>
    </source>
</reference>
<dbReference type="RefSeq" id="WP_348269509.1">
    <property type="nucleotide sequence ID" value="NZ_CP121195.1"/>
</dbReference>
<evidence type="ECO:0000256" key="1">
    <source>
        <dbReference type="SAM" id="MobiDB-lite"/>
    </source>
</evidence>
<name>A0AAU7D5X3_9BACT</name>
<dbReference type="InterPro" id="IPR012939">
    <property type="entry name" value="Glyco_hydro_92"/>
</dbReference>
<dbReference type="InterPro" id="IPR008928">
    <property type="entry name" value="6-hairpin_glycosidase_sf"/>
</dbReference>
<dbReference type="PANTHER" id="PTHR12143:SF39">
    <property type="entry name" value="SECRETED PROTEIN"/>
    <property type="match status" value="1"/>
</dbReference>
<dbReference type="InterPro" id="IPR005887">
    <property type="entry name" value="GH92_a_mannosidase_put"/>
</dbReference>
<dbReference type="GO" id="GO:0000224">
    <property type="term" value="F:peptide-N4-(N-acetyl-beta-glucosaminyl)asparagine amidase activity"/>
    <property type="evidence" value="ECO:0007669"/>
    <property type="project" value="TreeGrafter"/>
</dbReference>
<dbReference type="SUPFAM" id="SSF48208">
    <property type="entry name" value="Six-hairpin glycosidases"/>
    <property type="match status" value="1"/>
</dbReference>
<dbReference type="InterPro" id="IPR014718">
    <property type="entry name" value="GH-type_carb-bd"/>
</dbReference>
<dbReference type="Pfam" id="PF17678">
    <property type="entry name" value="Glyco_hydro_92N"/>
    <property type="match status" value="1"/>
</dbReference>
<feature type="domain" description="Glycosyl hydrolase family 92 N-terminal" evidence="4">
    <location>
        <begin position="36"/>
        <end position="292"/>
    </location>
</feature>
<feature type="region of interest" description="Disordered" evidence="1">
    <location>
        <begin position="569"/>
        <end position="591"/>
    </location>
</feature>
<keyword evidence="2" id="KW-0732">Signal</keyword>
<accession>A0AAU7D5X3</accession>
<dbReference type="GO" id="GO:0005829">
    <property type="term" value="C:cytosol"/>
    <property type="evidence" value="ECO:0007669"/>
    <property type="project" value="TreeGrafter"/>
</dbReference>
<dbReference type="GO" id="GO:0006516">
    <property type="term" value="P:glycoprotein catabolic process"/>
    <property type="evidence" value="ECO:0007669"/>
    <property type="project" value="TreeGrafter"/>
</dbReference>
<evidence type="ECO:0000256" key="2">
    <source>
        <dbReference type="SAM" id="SignalP"/>
    </source>
</evidence>
<dbReference type="InterPro" id="IPR050883">
    <property type="entry name" value="PNGase"/>
</dbReference>
<organism evidence="5">
    <name type="scientific">Edaphobacter paludis</name>
    <dbReference type="NCBI Taxonomy" id="3035702"/>
    <lineage>
        <taxon>Bacteria</taxon>
        <taxon>Pseudomonadati</taxon>
        <taxon>Acidobacteriota</taxon>
        <taxon>Terriglobia</taxon>
        <taxon>Terriglobales</taxon>
        <taxon>Acidobacteriaceae</taxon>
        <taxon>Edaphobacter</taxon>
    </lineage>
</organism>
<feature type="region of interest" description="Disordered" evidence="1">
    <location>
        <begin position="791"/>
        <end position="811"/>
    </location>
</feature>
<evidence type="ECO:0000313" key="5">
    <source>
        <dbReference type="EMBL" id="XBH12542.1"/>
    </source>
</evidence>
<feature type="signal peptide" evidence="2">
    <location>
        <begin position="1"/>
        <end position="26"/>
    </location>
</feature>
<feature type="chain" id="PRO_5043481703" evidence="2">
    <location>
        <begin position="27"/>
        <end position="811"/>
    </location>
</feature>
<keyword evidence="5" id="KW-0326">Glycosidase</keyword>
<dbReference type="Gene3D" id="2.70.98.10">
    <property type="match status" value="1"/>
</dbReference>
<dbReference type="InterPro" id="IPR041371">
    <property type="entry name" value="GH92_N"/>
</dbReference>
<dbReference type="GO" id="GO:0030246">
    <property type="term" value="F:carbohydrate binding"/>
    <property type="evidence" value="ECO:0007669"/>
    <property type="project" value="InterPro"/>
</dbReference>
<dbReference type="Gene3D" id="1.20.1050.60">
    <property type="entry name" value="alpha-1,2-mannosidase"/>
    <property type="match status" value="1"/>
</dbReference>
<proteinExistence type="predicted"/>
<evidence type="ECO:0000259" key="3">
    <source>
        <dbReference type="Pfam" id="PF07971"/>
    </source>
</evidence>
<keyword evidence="5" id="KW-0378">Hydrolase</keyword>
<feature type="domain" description="Glycosyl hydrolase family 92" evidence="3">
    <location>
        <begin position="298"/>
        <end position="791"/>
    </location>
</feature>
<dbReference type="FunFam" id="3.30.2080.10:FF:000001">
    <property type="entry name" value="Alpha-1,2-mannosidase subfamily"/>
    <property type="match status" value="1"/>
</dbReference>
<dbReference type="EMBL" id="CP121195">
    <property type="protein sequence ID" value="XBH12542.1"/>
    <property type="molecule type" value="Genomic_DNA"/>
</dbReference>
<dbReference type="Gene3D" id="3.30.2080.10">
    <property type="entry name" value="GH92 mannosidase domain"/>
    <property type="match status" value="1"/>
</dbReference>
<dbReference type="GO" id="GO:0005975">
    <property type="term" value="P:carbohydrate metabolic process"/>
    <property type="evidence" value="ECO:0007669"/>
    <property type="project" value="InterPro"/>
</dbReference>
<gene>
    <name evidence="5" type="ORF">P8936_12680</name>
</gene>
<sequence length="811" mass="86928">MCVILKSVSSKLFAAVLMATTASSLAAAGPADRASYVNPLIGTANGGNVFPGATMPFGMVQFSPEATPVNLKRMIAAPGGYEYRADRIRGFSLTNVEGWGCAGGSGDVPLMPITDAVEKSPSLDFRHAYSAAFSHADEKAEPGSYRVKLGNGVEVDLAAATRMGVAAFRFPDGKPARVLVRTSDSEVGSTAAQTSIDTATETVTGSVTSGNFCGYIGTEDRRSYYTLHFVARFDRPVTETGAWKDDKVSLGETTAEGGTGFGTKGFPEAGHGSGVWLGFGTGGVVRVRIGISYVSEANAKANLDAESRGGATYEQVAARARAAWNKRLNQIEIEGGTEEQKTVFTTALYHALMTPTTYSDVNGEYTGMDGKVNRVAAPQTVQYANFSGWDVYRSQFQLLTWLDAKQGSDIAQSLYNQSVQDGGRWDRWTHLGGATHVMNGDPAAAAVADIWAFGGRRFDAKAALASLVRAADVPTKEDLSHDGCPVECVGQRPGLDQWLKLHYIPVGAPAWGPAADTLEDVSAEFGISALAGHLGDESVRQRFAVRAQYWKNIWNPNAAPDGGYFMNRNADGSWPAVQQDDDDDNDQKPHAFTPATGAGFVEGSAAQYVWMVPFNVAGLFEQMGGRDKAVARLDRFFYDDKGAPAVTKCGPLHAELDNEPSIETPWLYDFAGQPWKTQQLVRQVLNTIWKNAPNGIPGNDDLGEMSSWAVFASMGIYPEIPGRAELVLGSPVFSTAIIHRTEGDIRILSKSAAADRFYIRGILVNGKASSKTWLPESFALKGGTLEFDLGDTPDKSWGVNRGDEPPSFGAE</sequence>
<protein>
    <submittedName>
        <fullName evidence="5">GH92 family glycosyl hydrolase</fullName>
        <ecNumber evidence="5">3.2.1.-</ecNumber>
    </submittedName>
</protein>
<dbReference type="Gene3D" id="1.20.1610.10">
    <property type="entry name" value="alpha-1,2-mannosidases domains"/>
    <property type="match status" value="1"/>
</dbReference>
<dbReference type="PANTHER" id="PTHR12143">
    <property type="entry name" value="PEPTIDE N-GLYCANASE PNGASE -RELATED"/>
    <property type="match status" value="1"/>
</dbReference>
<evidence type="ECO:0000259" key="4">
    <source>
        <dbReference type="Pfam" id="PF17678"/>
    </source>
</evidence>
<dbReference type="EC" id="3.2.1.-" evidence="5"/>
<dbReference type="NCBIfam" id="TIGR01180">
    <property type="entry name" value="aman2_put"/>
    <property type="match status" value="1"/>
</dbReference>